<evidence type="ECO:0000259" key="2">
    <source>
        <dbReference type="Pfam" id="PF13193"/>
    </source>
</evidence>
<dbReference type="Pfam" id="PF13193">
    <property type="entry name" value="AMP-binding_C"/>
    <property type="match status" value="1"/>
</dbReference>
<dbReference type="AlphaFoldDB" id="A0A543GG33"/>
<dbReference type="InterPro" id="IPR000873">
    <property type="entry name" value="AMP-dep_synth/lig_dom"/>
</dbReference>
<organism evidence="3 4">
    <name type="scientific">Pseudonocardia cypriaca</name>
    <dbReference type="NCBI Taxonomy" id="882449"/>
    <lineage>
        <taxon>Bacteria</taxon>
        <taxon>Bacillati</taxon>
        <taxon>Actinomycetota</taxon>
        <taxon>Actinomycetes</taxon>
        <taxon>Pseudonocardiales</taxon>
        <taxon>Pseudonocardiaceae</taxon>
        <taxon>Pseudonocardia</taxon>
    </lineage>
</organism>
<evidence type="ECO:0000313" key="4">
    <source>
        <dbReference type="Proteomes" id="UP000319818"/>
    </source>
</evidence>
<proteinExistence type="predicted"/>
<dbReference type="InterPro" id="IPR020845">
    <property type="entry name" value="AMP-binding_CS"/>
</dbReference>
<dbReference type="Gene3D" id="3.30.300.30">
    <property type="match status" value="1"/>
</dbReference>
<dbReference type="InterPro" id="IPR045851">
    <property type="entry name" value="AMP-bd_C_sf"/>
</dbReference>
<dbReference type="PROSITE" id="PS00455">
    <property type="entry name" value="AMP_BINDING"/>
    <property type="match status" value="1"/>
</dbReference>
<comment type="caution">
    <text evidence="3">The sequence shown here is derived from an EMBL/GenBank/DDBJ whole genome shotgun (WGS) entry which is preliminary data.</text>
</comment>
<dbReference type="InterPro" id="IPR050237">
    <property type="entry name" value="ATP-dep_AMP-bd_enzyme"/>
</dbReference>
<dbReference type="InterPro" id="IPR025110">
    <property type="entry name" value="AMP-bd_C"/>
</dbReference>
<dbReference type="OrthoDB" id="3443462at2"/>
<evidence type="ECO:0000259" key="1">
    <source>
        <dbReference type="Pfam" id="PF00501"/>
    </source>
</evidence>
<dbReference type="Proteomes" id="UP000319818">
    <property type="component" value="Unassembled WGS sequence"/>
</dbReference>
<evidence type="ECO:0000313" key="3">
    <source>
        <dbReference type="EMBL" id="TQM45021.1"/>
    </source>
</evidence>
<dbReference type="InterPro" id="IPR042099">
    <property type="entry name" value="ANL_N_sf"/>
</dbReference>
<name>A0A543GG33_9PSEU</name>
<feature type="domain" description="AMP-binding enzyme C-terminal" evidence="2">
    <location>
        <begin position="447"/>
        <end position="520"/>
    </location>
</feature>
<dbReference type="RefSeq" id="WP_142100307.1">
    <property type="nucleotide sequence ID" value="NZ_VFPH01000001.1"/>
</dbReference>
<gene>
    <name evidence="3" type="ORF">FB388_2413</name>
</gene>
<accession>A0A543GG33</accession>
<reference evidence="3 4" key="1">
    <citation type="submission" date="2019-06" db="EMBL/GenBank/DDBJ databases">
        <title>Sequencing the genomes of 1000 actinobacteria strains.</title>
        <authorList>
            <person name="Klenk H.-P."/>
        </authorList>
    </citation>
    <scope>NUCLEOTIDE SEQUENCE [LARGE SCALE GENOMIC DNA]</scope>
    <source>
        <strain evidence="3 4">DSM 45511</strain>
    </source>
</reference>
<dbReference type="Pfam" id="PF00501">
    <property type="entry name" value="AMP-binding"/>
    <property type="match status" value="1"/>
</dbReference>
<dbReference type="SUPFAM" id="SSF56801">
    <property type="entry name" value="Acetyl-CoA synthetase-like"/>
    <property type="match status" value="1"/>
</dbReference>
<dbReference type="Gene3D" id="3.40.50.12780">
    <property type="entry name" value="N-terminal domain of ligase-like"/>
    <property type="match status" value="1"/>
</dbReference>
<feature type="domain" description="AMP-dependent synthetase/ligase" evidence="1">
    <location>
        <begin position="10"/>
        <end position="392"/>
    </location>
</feature>
<keyword evidence="3" id="KW-0436">Ligase</keyword>
<dbReference type="GO" id="GO:0016878">
    <property type="term" value="F:acid-thiol ligase activity"/>
    <property type="evidence" value="ECO:0007669"/>
    <property type="project" value="UniProtKB-ARBA"/>
</dbReference>
<dbReference type="PANTHER" id="PTHR43767">
    <property type="entry name" value="LONG-CHAIN-FATTY-ACID--COA LIGASE"/>
    <property type="match status" value="1"/>
</dbReference>
<keyword evidence="4" id="KW-1185">Reference proteome</keyword>
<protein>
    <submittedName>
        <fullName evidence="3">Acyl-CoA synthetase (AMP-forming)/AMP-acid ligase II</fullName>
    </submittedName>
</protein>
<dbReference type="EMBL" id="VFPH01000001">
    <property type="protein sequence ID" value="TQM45021.1"/>
    <property type="molecule type" value="Genomic_DNA"/>
</dbReference>
<dbReference type="PANTHER" id="PTHR43767:SF1">
    <property type="entry name" value="NONRIBOSOMAL PEPTIDE SYNTHASE PES1 (EUROFUNG)-RELATED"/>
    <property type="match status" value="1"/>
</dbReference>
<sequence length="535" mass="56641">MDASIGTVWEAVAAHLPDAVVISEPGRDVTYAEFDDRASRLAAALEAAGVGPGDTVACYLYNGATYLETVFAAFKIGAIPVNANYRYTGHELTELLADADAAAVVFSGTLAENVRHAAEHIRTLRLLVRAGPGAGPLARDLDELMGGTPPRPHSPRPSSDQLFMYTGGTTGKPKGVIWRQADLLHSLTVPIFGPLGHTSLPATLDEAVEIAVAARSTGRAPATMPIVPLMHATGLFNTMGALLVGGRAVTARPGRLDPRHIWETVAGQRVGTIIVAGNAVCQPLVDELRAAERAGTPHDLSSLRGMISSGTAFSDRLKQAFHERAQVTITDAIASSEGGPFAFAITRSVADLPSRFFPVPATRVIGADDRILEPGSAEVGVLAYSGPMPLGYYKDSAKTATTFRTIDGVRYSIPGDHARLDADGAIRFLGRRSGVINTGGEKVHPQEVENALLTHPDVTDCAVVGVPDPTWGESVAAVVATPAAPAERELQDWVRRTLAGYKVPRRIVLVEQLPRTPTGKLEVARAREIVERGPT</sequence>